<protein>
    <submittedName>
        <fullName evidence="2">Glycosyltransferase</fullName>
    </submittedName>
</protein>
<name>A0A927C4Z9_9GAMM</name>
<reference evidence="2" key="1">
    <citation type="submission" date="2020-09" db="EMBL/GenBank/DDBJ databases">
        <authorList>
            <person name="Yoon J.-W."/>
        </authorList>
    </citation>
    <scope>NUCLEOTIDE SEQUENCE</scope>
    <source>
        <strain evidence="2">KMU-158</strain>
    </source>
</reference>
<gene>
    <name evidence="2" type="ORF">IB286_13975</name>
</gene>
<dbReference type="Proteomes" id="UP000610558">
    <property type="component" value="Unassembled WGS sequence"/>
</dbReference>
<dbReference type="Gene3D" id="3.90.550.10">
    <property type="entry name" value="Spore Coat Polysaccharide Biosynthesis Protein SpsA, Chain A"/>
    <property type="match status" value="1"/>
</dbReference>
<dbReference type="InterPro" id="IPR001173">
    <property type="entry name" value="Glyco_trans_2-like"/>
</dbReference>
<evidence type="ECO:0000259" key="1">
    <source>
        <dbReference type="Pfam" id="PF00535"/>
    </source>
</evidence>
<dbReference type="RefSeq" id="WP_190766579.1">
    <property type="nucleotide sequence ID" value="NZ_JACXLD010000012.1"/>
</dbReference>
<dbReference type="InterPro" id="IPR029044">
    <property type="entry name" value="Nucleotide-diphossugar_trans"/>
</dbReference>
<dbReference type="AlphaFoldDB" id="A0A927C4Z9"/>
<keyword evidence="3" id="KW-1185">Reference proteome</keyword>
<sequence length="243" mass="27718">MLNILTVSYNSERTILDSLESVDKLPFNKRHIIQDGASIDGTRDVASQFKAEIFVENDLGIYDAMNKAFSHVNSGIVAYLNSDDFYIQGSLQRVMDEFDSDADLDVVFGNVIYTGKGGVFVRRISPRGIVDGRLNGYQIPHPALFVRFDALRKVVERNGYLFDKSLRISADYELQCQLIELLKVKWKYIDLDIVSMRLGGESTGSFKRRLLGWKECYNIRKRNQLKSPLCEIVRKVIRNASGF</sequence>
<feature type="domain" description="Glycosyltransferase 2-like" evidence="1">
    <location>
        <begin position="4"/>
        <end position="125"/>
    </location>
</feature>
<comment type="caution">
    <text evidence="2">The sequence shown here is derived from an EMBL/GenBank/DDBJ whole genome shotgun (WGS) entry which is preliminary data.</text>
</comment>
<evidence type="ECO:0000313" key="2">
    <source>
        <dbReference type="EMBL" id="MBD2860107.1"/>
    </source>
</evidence>
<dbReference type="Pfam" id="PF00535">
    <property type="entry name" value="Glycos_transf_2"/>
    <property type="match status" value="1"/>
</dbReference>
<evidence type="ECO:0000313" key="3">
    <source>
        <dbReference type="Proteomes" id="UP000610558"/>
    </source>
</evidence>
<dbReference type="EMBL" id="JACXLD010000012">
    <property type="protein sequence ID" value="MBD2860107.1"/>
    <property type="molecule type" value="Genomic_DNA"/>
</dbReference>
<proteinExistence type="predicted"/>
<dbReference type="SUPFAM" id="SSF53448">
    <property type="entry name" value="Nucleotide-diphospho-sugar transferases"/>
    <property type="match status" value="1"/>
</dbReference>
<accession>A0A927C4Z9</accession>
<organism evidence="2 3">
    <name type="scientific">Spongiibacter pelagi</name>
    <dbReference type="NCBI Taxonomy" id="2760804"/>
    <lineage>
        <taxon>Bacteria</taxon>
        <taxon>Pseudomonadati</taxon>
        <taxon>Pseudomonadota</taxon>
        <taxon>Gammaproteobacteria</taxon>
        <taxon>Cellvibrionales</taxon>
        <taxon>Spongiibacteraceae</taxon>
        <taxon>Spongiibacter</taxon>
    </lineage>
</organism>